<evidence type="ECO:0000256" key="1">
    <source>
        <dbReference type="SAM" id="MobiDB-lite"/>
    </source>
</evidence>
<keyword evidence="3" id="KW-1185">Reference proteome</keyword>
<dbReference type="EMBL" id="FMSP01000009">
    <property type="protein sequence ID" value="SCV72806.1"/>
    <property type="molecule type" value="Genomic_DNA"/>
</dbReference>
<reference evidence="3" key="1">
    <citation type="submission" date="2016-09" db="EMBL/GenBank/DDBJ databases">
        <authorList>
            <person name="Jeantristanb JTB J.-T."/>
            <person name="Ricardo R."/>
        </authorList>
    </citation>
    <scope>NUCLEOTIDE SEQUENCE [LARGE SCALE GENOMIC DNA]</scope>
</reference>
<organism evidence="2 3">
    <name type="scientific">Microbotryum intermedium</name>
    <dbReference type="NCBI Taxonomy" id="269621"/>
    <lineage>
        <taxon>Eukaryota</taxon>
        <taxon>Fungi</taxon>
        <taxon>Dikarya</taxon>
        <taxon>Basidiomycota</taxon>
        <taxon>Pucciniomycotina</taxon>
        <taxon>Microbotryomycetes</taxon>
        <taxon>Microbotryales</taxon>
        <taxon>Microbotryaceae</taxon>
        <taxon>Microbotryum</taxon>
    </lineage>
</organism>
<accession>A0A238FNY8</accession>
<evidence type="ECO:0000313" key="3">
    <source>
        <dbReference type="Proteomes" id="UP000198372"/>
    </source>
</evidence>
<feature type="compositionally biased region" description="Basic and acidic residues" evidence="1">
    <location>
        <begin position="57"/>
        <end position="68"/>
    </location>
</feature>
<feature type="region of interest" description="Disordered" evidence="1">
    <location>
        <begin position="121"/>
        <end position="140"/>
    </location>
</feature>
<dbReference type="AlphaFoldDB" id="A0A238FNY8"/>
<gene>
    <name evidence="2" type="ORF">BQ2448_4343</name>
</gene>
<feature type="compositionally biased region" description="Polar residues" evidence="1">
    <location>
        <begin position="1"/>
        <end position="15"/>
    </location>
</feature>
<sequence>MNSANRLAQSLTESPSRVVLDLPLSPPRGATAQLYAPNQSSAEPNYTETASTPEAADQEKSDLKGKGRAEVEVEVESNKNVRAHRPTMLLDYMSRLGKFEPRIRRYVASKYTEQREPMLAFADGSAGPTPTSRGSGAATPMRVNAIDRPGAVRGFSLVDLERSLLSATSGWWKGLLSASKSKHLADDPDRLDIDLSGIFDNPASEDGEDPSQDPRWNDGTARHQPPKNKGVSPFLNYWTQDDLVEMLTRAGIDAALADLGFRSISIIFDTSDQFQHRLSLVDASLFSNPDLHLSSSERFLIDLHMKRRKSWTTDSSVSWQVMNRLIKAGSWEGLRGMTGEVRSPYVPLEGARELKEFIEKSVEKYRKLSKGGESLEVSEICWLQMHNPLSDDQRPLLPGQRHPGLGLGRKVAETMEQMGKDSRVTDALVNFPMFWHLSAVYVTRGWRYLDPIFEAYVEWMNISLTPYIEEHGLTFVAWAVTHGHLRRVTLERPFATAEWEEISNRLERWNPSEQMYPTSAALKAWFDGPEWHALHTKWKGRFAEDGGAVGEGVSIAGEMKPGTERRCVLKIDLNAATELWKYSKVLWVKSAEGAPATGGGRR</sequence>
<proteinExistence type="predicted"/>
<dbReference type="Proteomes" id="UP000198372">
    <property type="component" value="Unassembled WGS sequence"/>
</dbReference>
<dbReference type="OrthoDB" id="31616at2759"/>
<feature type="region of interest" description="Disordered" evidence="1">
    <location>
        <begin position="1"/>
        <end position="68"/>
    </location>
</feature>
<evidence type="ECO:0000313" key="2">
    <source>
        <dbReference type="EMBL" id="SCV72806.1"/>
    </source>
</evidence>
<name>A0A238FNY8_9BASI</name>
<feature type="compositionally biased region" description="Polar residues" evidence="1">
    <location>
        <begin position="36"/>
        <end position="52"/>
    </location>
</feature>
<feature type="region of interest" description="Disordered" evidence="1">
    <location>
        <begin position="195"/>
        <end position="231"/>
    </location>
</feature>
<protein>
    <submittedName>
        <fullName evidence="2">BQ2448_4343 protein</fullName>
    </submittedName>
</protein>